<protein>
    <submittedName>
        <fullName evidence="2">Type III restriction enzyme</fullName>
    </submittedName>
</protein>
<evidence type="ECO:0000313" key="3">
    <source>
        <dbReference type="Proteomes" id="UP000193355"/>
    </source>
</evidence>
<reference evidence="3" key="1">
    <citation type="submission" date="2017-04" db="EMBL/GenBank/DDBJ databases">
        <authorList>
            <person name="Varghese N."/>
            <person name="Submissions S."/>
        </authorList>
    </citation>
    <scope>NUCLEOTIDE SEQUENCE [LARGE SCALE GENOMIC DNA]</scope>
    <source>
        <strain evidence="3">USBA 82</strain>
    </source>
</reference>
<dbReference type="AlphaFoldDB" id="A0A1X7KZW0"/>
<dbReference type="GO" id="GO:0015668">
    <property type="term" value="F:type III site-specific deoxyribonuclease activity"/>
    <property type="evidence" value="ECO:0007669"/>
    <property type="project" value="InterPro"/>
</dbReference>
<sequence>MKHIFFIAETKGTMDSLELRPIEQAKISCAKKLFTEISTNGVKYHEVDSYQSLLMVMETL</sequence>
<organism evidence="2 3">
    <name type="scientific">Dethiosulfovibrio salsuginis</name>
    <dbReference type="NCBI Taxonomy" id="561720"/>
    <lineage>
        <taxon>Bacteria</taxon>
        <taxon>Thermotogati</taxon>
        <taxon>Synergistota</taxon>
        <taxon>Synergistia</taxon>
        <taxon>Synergistales</taxon>
        <taxon>Dethiosulfovibrionaceae</taxon>
        <taxon>Dethiosulfovibrio</taxon>
    </lineage>
</organism>
<evidence type="ECO:0000259" key="1">
    <source>
        <dbReference type="Pfam" id="PF19778"/>
    </source>
</evidence>
<accession>A0A1X7KZW0</accession>
<keyword evidence="3" id="KW-1185">Reference proteome</keyword>
<gene>
    <name evidence="2" type="ORF">SAMN06275492_1413</name>
</gene>
<dbReference type="Pfam" id="PF19778">
    <property type="entry name" value="RE_endonuc"/>
    <property type="match status" value="1"/>
</dbReference>
<name>A0A1X7KZW0_9BACT</name>
<feature type="domain" description="Type III restriction enzyme C-terminal endonuclease" evidence="1">
    <location>
        <begin position="2"/>
        <end position="48"/>
    </location>
</feature>
<dbReference type="Proteomes" id="UP000193355">
    <property type="component" value="Unassembled WGS sequence"/>
</dbReference>
<dbReference type="STRING" id="561720.SAMN06275492_1413"/>
<proteinExistence type="predicted"/>
<dbReference type="InterPro" id="IPR045572">
    <property type="entry name" value="RE_endonuc_C"/>
</dbReference>
<evidence type="ECO:0000313" key="2">
    <source>
        <dbReference type="EMBL" id="SMG46965.1"/>
    </source>
</evidence>
<dbReference type="EMBL" id="FXBB01000041">
    <property type="protein sequence ID" value="SMG46965.1"/>
    <property type="molecule type" value="Genomic_DNA"/>
</dbReference>